<evidence type="ECO:0000256" key="3">
    <source>
        <dbReference type="ARBA" id="ARBA00004619"/>
    </source>
</evidence>
<dbReference type="eggNOG" id="KOG3287">
    <property type="taxonomic scope" value="Eukaryota"/>
</dbReference>
<dbReference type="InParanoid" id="G1KR35"/>
<accession>G1KR35</accession>
<reference evidence="13" key="3">
    <citation type="submission" date="2025-09" db="UniProtKB">
        <authorList>
            <consortium name="Ensembl"/>
        </authorList>
    </citation>
    <scope>IDENTIFICATION</scope>
</reference>
<feature type="domain" description="GOLD" evidence="12">
    <location>
        <begin position="148"/>
        <end position="230"/>
    </location>
</feature>
<evidence type="ECO:0000256" key="10">
    <source>
        <dbReference type="SAM" id="MobiDB-lite"/>
    </source>
</evidence>
<evidence type="ECO:0000256" key="4">
    <source>
        <dbReference type="ARBA" id="ARBA00007104"/>
    </source>
</evidence>
<keyword evidence="14" id="KW-1185">Reference proteome</keyword>
<dbReference type="Bgee" id="ENSACAG00000015386">
    <property type="expression patterns" value="Expressed in skeletal muscle tissue and 13 other cell types or tissues"/>
</dbReference>
<dbReference type="Ensembl" id="ENSACAT00000015460.4">
    <property type="protein sequence ID" value="ENSACAP00000015154.3"/>
    <property type="gene ID" value="ENSACAG00000015386.4"/>
</dbReference>
<evidence type="ECO:0000313" key="14">
    <source>
        <dbReference type="Proteomes" id="UP000001646"/>
    </source>
</evidence>
<evidence type="ECO:0000256" key="2">
    <source>
        <dbReference type="ARBA" id="ARBA00004151"/>
    </source>
</evidence>
<dbReference type="GO" id="GO:0005789">
    <property type="term" value="C:endoplasmic reticulum membrane"/>
    <property type="evidence" value="ECO:0007669"/>
    <property type="project" value="UniProtKB-SubCell"/>
</dbReference>
<evidence type="ECO:0000256" key="9">
    <source>
        <dbReference type="ARBA" id="ARBA00023136"/>
    </source>
</evidence>
<comment type="similarity">
    <text evidence="4">Belongs to the EMP24/GP25L family.</text>
</comment>
<dbReference type="OrthoDB" id="5976732at2759"/>
<proteinExistence type="inferred from homology"/>
<dbReference type="AlphaFoldDB" id="G1KR35"/>
<evidence type="ECO:0000256" key="11">
    <source>
        <dbReference type="SAM" id="Phobius"/>
    </source>
</evidence>
<keyword evidence="8 11" id="KW-1133">Transmembrane helix</keyword>
<keyword evidence="9 11" id="KW-0472">Membrane</keyword>
<evidence type="ECO:0000256" key="7">
    <source>
        <dbReference type="ARBA" id="ARBA00022824"/>
    </source>
</evidence>
<dbReference type="GeneTree" id="ENSGT00940000158445"/>
<dbReference type="STRING" id="28377.ENSACAP00000015154"/>
<dbReference type="GO" id="GO:0006888">
    <property type="term" value="P:endoplasmic reticulum to Golgi vesicle-mediated transport"/>
    <property type="evidence" value="ECO:0000318"/>
    <property type="project" value="GO_Central"/>
</dbReference>
<keyword evidence="6" id="KW-0732">Signal</keyword>
<dbReference type="GO" id="GO:0030134">
    <property type="term" value="C:COPII-coated ER to Golgi transport vesicle"/>
    <property type="evidence" value="ECO:0000318"/>
    <property type="project" value="GO_Central"/>
</dbReference>
<dbReference type="PROSITE" id="PS50866">
    <property type="entry name" value="GOLD"/>
    <property type="match status" value="1"/>
</dbReference>
<dbReference type="GO" id="GO:0006886">
    <property type="term" value="P:intracellular protein transport"/>
    <property type="evidence" value="ECO:0000318"/>
    <property type="project" value="GO_Central"/>
</dbReference>
<organism evidence="13 14">
    <name type="scientific">Anolis carolinensis</name>
    <name type="common">Green anole</name>
    <name type="synonym">American chameleon</name>
    <dbReference type="NCBI Taxonomy" id="28377"/>
    <lineage>
        <taxon>Eukaryota</taxon>
        <taxon>Metazoa</taxon>
        <taxon>Chordata</taxon>
        <taxon>Craniata</taxon>
        <taxon>Vertebrata</taxon>
        <taxon>Euteleostomi</taxon>
        <taxon>Lepidosauria</taxon>
        <taxon>Squamata</taxon>
        <taxon>Bifurcata</taxon>
        <taxon>Unidentata</taxon>
        <taxon>Episquamata</taxon>
        <taxon>Toxicofera</taxon>
        <taxon>Iguania</taxon>
        <taxon>Dactyloidae</taxon>
        <taxon>Anolis</taxon>
    </lineage>
</organism>
<gene>
    <name evidence="13" type="primary">TMED1</name>
</gene>
<keyword evidence="7" id="KW-0256">Endoplasmic reticulum</keyword>
<feature type="transmembrane region" description="Helical" evidence="11">
    <location>
        <begin position="300"/>
        <end position="320"/>
    </location>
</feature>
<comment type="subcellular location">
    <subcellularLocation>
        <location evidence="1">Endoplasmic reticulum membrane</location>
        <topology evidence="1">Single-pass type I membrane protein</topology>
    </subcellularLocation>
    <subcellularLocation>
        <location evidence="2">Endoplasmic reticulum-Golgi intermediate compartment membrane</location>
        <topology evidence="2">Single-pass type I membrane protein</topology>
    </subcellularLocation>
    <subcellularLocation>
        <location evidence="3">Golgi apparatus</location>
        <location evidence="3">cis-Golgi network membrane</location>
        <topology evidence="3">Single-pass type I membrane protein</topology>
    </subcellularLocation>
</comment>
<keyword evidence="5 11" id="KW-0812">Transmembrane</keyword>
<evidence type="ECO:0000256" key="5">
    <source>
        <dbReference type="ARBA" id="ARBA00022692"/>
    </source>
</evidence>
<reference evidence="13 14" key="1">
    <citation type="submission" date="2009-12" db="EMBL/GenBank/DDBJ databases">
        <title>The Genome Sequence of Anolis carolinensis (Green Anole Lizard).</title>
        <authorList>
            <consortium name="The Genome Sequencing Platform"/>
            <person name="Di Palma F."/>
            <person name="Alfoldi J."/>
            <person name="Heiman D."/>
            <person name="Young S."/>
            <person name="Grabherr M."/>
            <person name="Johnson J."/>
            <person name="Lander E.S."/>
            <person name="Lindblad-Toh K."/>
        </authorList>
    </citation>
    <scope>NUCLEOTIDE SEQUENCE [LARGE SCALE GENOMIC DNA]</scope>
    <source>
        <strain evidence="13 14">JBL SC #1</strain>
    </source>
</reference>
<dbReference type="Proteomes" id="UP000001646">
    <property type="component" value="Chromosome 2"/>
</dbReference>
<dbReference type="GO" id="GO:0005794">
    <property type="term" value="C:Golgi apparatus"/>
    <property type="evidence" value="ECO:0000318"/>
    <property type="project" value="GO_Central"/>
</dbReference>
<name>G1KR35_ANOCA</name>
<evidence type="ECO:0000259" key="12">
    <source>
        <dbReference type="PROSITE" id="PS50866"/>
    </source>
</evidence>
<dbReference type="Pfam" id="PF01105">
    <property type="entry name" value="EMP24_GP25L"/>
    <property type="match status" value="1"/>
</dbReference>
<dbReference type="InterPro" id="IPR009038">
    <property type="entry name" value="GOLD_dom"/>
</dbReference>
<evidence type="ECO:0000256" key="1">
    <source>
        <dbReference type="ARBA" id="ARBA00004115"/>
    </source>
</evidence>
<evidence type="ECO:0000256" key="8">
    <source>
        <dbReference type="ARBA" id="ARBA00022989"/>
    </source>
</evidence>
<dbReference type="KEGG" id="acs:100557082"/>
<evidence type="ECO:0000313" key="13">
    <source>
        <dbReference type="Ensembl" id="ENSACAP00000015154.3"/>
    </source>
</evidence>
<dbReference type="CTD" id="11018"/>
<evidence type="ECO:0000256" key="6">
    <source>
        <dbReference type="ARBA" id="ARBA00022729"/>
    </source>
</evidence>
<feature type="region of interest" description="Disordered" evidence="10">
    <location>
        <begin position="51"/>
        <end position="97"/>
    </location>
</feature>
<sequence length="332" mass="36066">MAIDCAFSAWQDGFGLDGPGGLLSAYDEGSFLGSTEAPLKASAAPFLRGLRPRVSLPPGGGGGGRPRGPSFQPERRGLPPGALFSPQRAAGEGGPPFSGEGRACSMAAAAAWLLLLFALLFGAPAGEAAAPGLPQDAEFTFLLPAGRRECFYQAAPGNGSMEVEYQVIGGAGLDVDFSLESPSGALLIDEYRTSDGVHTVEPTESGDYKLCFDNSFSTISEKLVFFELIFDSPQDDEDLNHWAEVAEPEEMLDIKIEDIKESIETMKSRLERSIQMQALLRAFEARDRNLQEHNLSRVNFWSAVNLTVLLLVSFLQVYLLKSLFEDKRRFWT</sequence>
<dbReference type="GO" id="GO:0005793">
    <property type="term" value="C:endoplasmic reticulum-Golgi intermediate compartment"/>
    <property type="evidence" value="ECO:0000318"/>
    <property type="project" value="GO_Central"/>
</dbReference>
<protein>
    <submittedName>
        <fullName evidence="13">Transmembrane p24 trafficking protein 1</fullName>
    </submittedName>
</protein>
<dbReference type="GO" id="GO:0033116">
    <property type="term" value="C:endoplasmic reticulum-Golgi intermediate compartment membrane"/>
    <property type="evidence" value="ECO:0007669"/>
    <property type="project" value="UniProtKB-SubCell"/>
</dbReference>
<dbReference type="GeneID" id="100557082"/>
<dbReference type="GO" id="GO:0007030">
    <property type="term" value="P:Golgi organization"/>
    <property type="evidence" value="ECO:0000318"/>
    <property type="project" value="GO_Central"/>
</dbReference>
<dbReference type="GO" id="GO:0005783">
    <property type="term" value="C:endoplasmic reticulum"/>
    <property type="evidence" value="ECO:0000318"/>
    <property type="project" value="GO_Central"/>
</dbReference>
<dbReference type="HOGENOM" id="CLU_066963_0_0_1"/>
<dbReference type="InterPro" id="IPR036598">
    <property type="entry name" value="GOLD_dom_sf"/>
</dbReference>
<dbReference type="SMART" id="SM01190">
    <property type="entry name" value="EMP24_GP25L"/>
    <property type="match status" value="1"/>
</dbReference>
<dbReference type="PANTHER" id="PTHR22811">
    <property type="entry name" value="TRANSMEMBRANE EMP24 DOMAIN-CONTAINING PROTEIN"/>
    <property type="match status" value="1"/>
</dbReference>
<reference evidence="13" key="2">
    <citation type="submission" date="2025-08" db="UniProtKB">
        <authorList>
            <consortium name="Ensembl"/>
        </authorList>
    </citation>
    <scope>IDENTIFICATION</scope>
</reference>
<dbReference type="InterPro" id="IPR015720">
    <property type="entry name" value="Emp24-like"/>
</dbReference>
<dbReference type="SUPFAM" id="SSF101576">
    <property type="entry name" value="Supernatant protein factor (SPF), C-terminal domain"/>
    <property type="match status" value="1"/>
</dbReference>